<dbReference type="STRING" id="1628148.BI198_08285"/>
<keyword evidence="5 8" id="KW-0694">RNA-binding</keyword>
<comment type="function">
    <text evidence="2">Responsible for synthesis of pseudouridine from uracil at positions 955, 2504 and 2580 in 23S ribosomal RNA.</text>
</comment>
<dbReference type="NCBIfam" id="TIGR00005">
    <property type="entry name" value="rluA_subfam"/>
    <property type="match status" value="1"/>
</dbReference>
<dbReference type="AlphaFoldDB" id="A0A1E7Q5V8"/>
<dbReference type="InterPro" id="IPR036986">
    <property type="entry name" value="S4_RNA-bd_sf"/>
</dbReference>
<keyword evidence="12" id="KW-1185">Reference proteome</keyword>
<evidence type="ECO:0000256" key="6">
    <source>
        <dbReference type="ARBA" id="ARBA00023235"/>
    </source>
</evidence>
<evidence type="ECO:0000256" key="9">
    <source>
        <dbReference type="RuleBase" id="RU362028"/>
    </source>
</evidence>
<dbReference type="SUPFAM" id="SSF55174">
    <property type="entry name" value="Alpha-L RNA-binding motif"/>
    <property type="match status" value="1"/>
</dbReference>
<dbReference type="PANTHER" id="PTHR21600:SF92">
    <property type="entry name" value="RIBOSOMAL LARGE SUBUNIT PSEUDOURIDINE SYNTHASE C"/>
    <property type="match status" value="1"/>
</dbReference>
<dbReference type="PROSITE" id="PS01129">
    <property type="entry name" value="PSI_RLU"/>
    <property type="match status" value="1"/>
</dbReference>
<sequence length="317" mass="36091">MTDEIKLPVQIVEIEDDFIGQRIDNFLIARLKGVPKSVIYRVLRKGEVRVNKKRVKPEYKLQQADSVRIPPFTVAPEGEPISVKLTLVKNLEQHILFEDNDLIVLNKPTGMAVHGGSGLKFGVIEAFRALRPLAKHLELVHRLDRDTSGCLLIAKKRSVLTHLHAQLRDKTVEKKYWALVAGDWDNKVRKVSDALRKNTLQSGERVVRVDEVNGKPSETRFRILQRYQEGTLVEAFPVTGRTHQIRVHTACKGHPIACDDKYGDNEFTSQMQKIGLNRLFLHAKILSFVHPNTQETLRIEAPLDSALEQALEKLTRK</sequence>
<dbReference type="CDD" id="cd00165">
    <property type="entry name" value="S4"/>
    <property type="match status" value="1"/>
</dbReference>
<evidence type="ECO:0000256" key="1">
    <source>
        <dbReference type="ARBA" id="ARBA00000381"/>
    </source>
</evidence>
<dbReference type="Pfam" id="PF00849">
    <property type="entry name" value="PseudoU_synth_2"/>
    <property type="match status" value="1"/>
</dbReference>
<dbReference type="Proteomes" id="UP000242258">
    <property type="component" value="Unassembled WGS sequence"/>
</dbReference>
<comment type="catalytic activity">
    <reaction evidence="1">
        <text>uridine(955/2504/2580) in 23S rRNA = pseudouridine(955/2504/2580) in 23S rRNA</text>
        <dbReference type="Rhea" id="RHEA:42528"/>
        <dbReference type="Rhea" id="RHEA-COMP:10099"/>
        <dbReference type="Rhea" id="RHEA-COMP:10100"/>
        <dbReference type="ChEBI" id="CHEBI:65314"/>
        <dbReference type="ChEBI" id="CHEBI:65315"/>
        <dbReference type="EC" id="5.4.99.24"/>
    </reaction>
</comment>
<dbReference type="InterPro" id="IPR006225">
    <property type="entry name" value="PsdUridine_synth_RluC/D"/>
</dbReference>
<dbReference type="NCBIfam" id="NF008249">
    <property type="entry name" value="PRK11025.1"/>
    <property type="match status" value="1"/>
</dbReference>
<dbReference type="CDD" id="cd02869">
    <property type="entry name" value="PseudoU_synth_RluA_like"/>
    <property type="match status" value="1"/>
</dbReference>
<reference evidence="12" key="1">
    <citation type="submission" date="2016-09" db="EMBL/GenBank/DDBJ databases">
        <authorList>
            <person name="Wan X."/>
            <person name="Hou S."/>
        </authorList>
    </citation>
    <scope>NUCLEOTIDE SEQUENCE [LARGE SCALE GENOMIC DNA]</scope>
    <source>
        <strain evidence="12">KH87</strain>
    </source>
</reference>
<dbReference type="GO" id="GO:0160141">
    <property type="term" value="F:23S rRNA pseudouridine(955/2504/2580) synthase activity"/>
    <property type="evidence" value="ECO:0007669"/>
    <property type="project" value="UniProtKB-EC"/>
</dbReference>
<name>A0A1E7Q5V8_9GAMM</name>
<dbReference type="InterPro" id="IPR006145">
    <property type="entry name" value="PsdUridine_synth_RsuA/RluA"/>
</dbReference>
<evidence type="ECO:0000256" key="4">
    <source>
        <dbReference type="ARBA" id="ARBA00022552"/>
    </source>
</evidence>
<dbReference type="PANTHER" id="PTHR21600">
    <property type="entry name" value="MITOCHONDRIAL RNA PSEUDOURIDINE SYNTHASE"/>
    <property type="match status" value="1"/>
</dbReference>
<dbReference type="SMART" id="SM00363">
    <property type="entry name" value="S4"/>
    <property type="match status" value="1"/>
</dbReference>
<evidence type="ECO:0000313" key="12">
    <source>
        <dbReference type="Proteomes" id="UP000242258"/>
    </source>
</evidence>
<dbReference type="PROSITE" id="PS50889">
    <property type="entry name" value="S4"/>
    <property type="match status" value="1"/>
</dbReference>
<gene>
    <name evidence="11" type="ORF">BI198_08285</name>
</gene>
<feature type="domain" description="RNA-binding S4" evidence="10">
    <location>
        <begin position="21"/>
        <end position="79"/>
    </location>
</feature>
<dbReference type="OrthoDB" id="9807829at2"/>
<dbReference type="Gene3D" id="3.10.290.10">
    <property type="entry name" value="RNA-binding S4 domain"/>
    <property type="match status" value="1"/>
</dbReference>
<proteinExistence type="inferred from homology"/>
<dbReference type="RefSeq" id="WP_070049129.1">
    <property type="nucleotide sequence ID" value="NZ_CBCSDO010000005.1"/>
</dbReference>
<comment type="similarity">
    <text evidence="3 9">Belongs to the pseudouridine synthase RluA family.</text>
</comment>
<dbReference type="InterPro" id="IPR020103">
    <property type="entry name" value="PsdUridine_synth_cat_dom_sf"/>
</dbReference>
<evidence type="ECO:0000256" key="7">
    <source>
        <dbReference type="PIRSR" id="PIRSR606225-1"/>
    </source>
</evidence>
<evidence type="ECO:0000259" key="10">
    <source>
        <dbReference type="SMART" id="SM00363"/>
    </source>
</evidence>
<dbReference type="InterPro" id="IPR002942">
    <property type="entry name" value="S4_RNA-bd"/>
</dbReference>
<dbReference type="InterPro" id="IPR050188">
    <property type="entry name" value="RluA_PseudoU_synthase"/>
</dbReference>
<feature type="active site" evidence="7">
    <location>
        <position position="144"/>
    </location>
</feature>
<comment type="catalytic activity">
    <reaction evidence="9">
        <text>a uridine in RNA = a pseudouridine in RNA</text>
        <dbReference type="Rhea" id="RHEA:48348"/>
        <dbReference type="Rhea" id="RHEA-COMP:12068"/>
        <dbReference type="Rhea" id="RHEA-COMP:12069"/>
        <dbReference type="ChEBI" id="CHEBI:65314"/>
        <dbReference type="ChEBI" id="CHEBI:65315"/>
    </reaction>
</comment>
<keyword evidence="4" id="KW-0698">rRNA processing</keyword>
<dbReference type="GO" id="GO:0003723">
    <property type="term" value="F:RNA binding"/>
    <property type="evidence" value="ECO:0007669"/>
    <property type="project" value="UniProtKB-KW"/>
</dbReference>
<dbReference type="GO" id="GO:0000455">
    <property type="term" value="P:enzyme-directed rRNA pseudouridine synthesis"/>
    <property type="evidence" value="ECO:0007669"/>
    <property type="project" value="TreeGrafter"/>
</dbReference>
<organism evidence="11 12">
    <name type="scientific">Rheinheimera salexigens</name>
    <dbReference type="NCBI Taxonomy" id="1628148"/>
    <lineage>
        <taxon>Bacteria</taxon>
        <taxon>Pseudomonadati</taxon>
        <taxon>Pseudomonadota</taxon>
        <taxon>Gammaproteobacteria</taxon>
        <taxon>Chromatiales</taxon>
        <taxon>Chromatiaceae</taxon>
        <taxon>Rheinheimera</taxon>
    </lineage>
</organism>
<evidence type="ECO:0000313" key="11">
    <source>
        <dbReference type="EMBL" id="OEY69559.1"/>
    </source>
</evidence>
<evidence type="ECO:0000256" key="3">
    <source>
        <dbReference type="ARBA" id="ARBA00010876"/>
    </source>
</evidence>
<comment type="caution">
    <text evidence="11">The sequence shown here is derived from an EMBL/GenBank/DDBJ whole genome shotgun (WGS) entry which is preliminary data.</text>
</comment>
<dbReference type="Gene3D" id="3.30.2350.10">
    <property type="entry name" value="Pseudouridine synthase"/>
    <property type="match status" value="1"/>
</dbReference>
<dbReference type="EC" id="5.4.99.-" evidence="9"/>
<accession>A0A1E7Q5V8</accession>
<evidence type="ECO:0000256" key="8">
    <source>
        <dbReference type="PROSITE-ProRule" id="PRU00182"/>
    </source>
</evidence>
<evidence type="ECO:0000256" key="5">
    <source>
        <dbReference type="ARBA" id="ARBA00022884"/>
    </source>
</evidence>
<protein>
    <recommendedName>
        <fullName evidence="9">Pseudouridine synthase</fullName>
        <ecNumber evidence="9">5.4.99.-</ecNumber>
    </recommendedName>
</protein>
<dbReference type="Pfam" id="PF01479">
    <property type="entry name" value="S4"/>
    <property type="match status" value="1"/>
</dbReference>
<evidence type="ECO:0000256" key="2">
    <source>
        <dbReference type="ARBA" id="ARBA00002876"/>
    </source>
</evidence>
<keyword evidence="6 9" id="KW-0413">Isomerase</keyword>
<dbReference type="SUPFAM" id="SSF55120">
    <property type="entry name" value="Pseudouridine synthase"/>
    <property type="match status" value="1"/>
</dbReference>
<dbReference type="EMBL" id="MKEK01000001">
    <property type="protein sequence ID" value="OEY69559.1"/>
    <property type="molecule type" value="Genomic_DNA"/>
</dbReference>
<dbReference type="InterPro" id="IPR006224">
    <property type="entry name" value="PsdUridine_synth_RluA-like_CS"/>
</dbReference>